<name>A0ABY7TNM1_9SPHN</name>
<dbReference type="PANTHER" id="PTHR12526:SF510">
    <property type="entry name" value="D-INOSITOL 3-PHOSPHATE GLYCOSYLTRANSFERASE"/>
    <property type="match status" value="1"/>
</dbReference>
<dbReference type="GO" id="GO:0016757">
    <property type="term" value="F:glycosyltransferase activity"/>
    <property type="evidence" value="ECO:0007669"/>
    <property type="project" value="UniProtKB-KW"/>
</dbReference>
<dbReference type="EC" id="2.4.-.-" evidence="5"/>
<reference evidence="5 6" key="1">
    <citation type="submission" date="2023-02" db="EMBL/GenBank/DDBJ databases">
        <title>Genome sequence of Sphingomonas naphthae.</title>
        <authorList>
            <person name="Kim S."/>
            <person name="Heo J."/>
            <person name="Kwon S.-W."/>
        </authorList>
    </citation>
    <scope>NUCLEOTIDE SEQUENCE [LARGE SCALE GENOMIC DNA]</scope>
    <source>
        <strain evidence="5 6">KACC 18716</strain>
    </source>
</reference>
<dbReference type="Proteomes" id="UP001220395">
    <property type="component" value="Chromosome"/>
</dbReference>
<protein>
    <submittedName>
        <fullName evidence="5">Glycosyltransferase</fullName>
        <ecNumber evidence="5">2.4.-.-</ecNumber>
    </submittedName>
</protein>
<keyword evidence="1 5" id="KW-0328">Glycosyltransferase</keyword>
<evidence type="ECO:0000313" key="6">
    <source>
        <dbReference type="Proteomes" id="UP001220395"/>
    </source>
</evidence>
<proteinExistence type="predicted"/>
<dbReference type="RefSeq" id="WP_273687674.1">
    <property type="nucleotide sequence ID" value="NZ_CP117411.1"/>
</dbReference>
<evidence type="ECO:0000256" key="2">
    <source>
        <dbReference type="ARBA" id="ARBA00022679"/>
    </source>
</evidence>
<dbReference type="InterPro" id="IPR001296">
    <property type="entry name" value="Glyco_trans_1"/>
</dbReference>
<feature type="domain" description="Glycosyltransferase subfamily 4-like N-terminal" evidence="4">
    <location>
        <begin position="41"/>
        <end position="191"/>
    </location>
</feature>
<dbReference type="EMBL" id="CP117411">
    <property type="protein sequence ID" value="WCT73449.1"/>
    <property type="molecule type" value="Genomic_DNA"/>
</dbReference>
<dbReference type="PANTHER" id="PTHR12526">
    <property type="entry name" value="GLYCOSYLTRANSFERASE"/>
    <property type="match status" value="1"/>
</dbReference>
<dbReference type="SUPFAM" id="SSF53756">
    <property type="entry name" value="UDP-Glycosyltransferase/glycogen phosphorylase"/>
    <property type="match status" value="1"/>
</dbReference>
<feature type="domain" description="Glycosyl transferase family 1" evidence="3">
    <location>
        <begin position="215"/>
        <end position="374"/>
    </location>
</feature>
<dbReference type="Pfam" id="PF00534">
    <property type="entry name" value="Glycos_transf_1"/>
    <property type="match status" value="1"/>
</dbReference>
<gene>
    <name evidence="5" type="ORF">PQ455_17875</name>
</gene>
<dbReference type="Pfam" id="PF13579">
    <property type="entry name" value="Glyco_trans_4_4"/>
    <property type="match status" value="1"/>
</dbReference>
<evidence type="ECO:0000259" key="4">
    <source>
        <dbReference type="Pfam" id="PF13579"/>
    </source>
</evidence>
<sequence length="402" mass="44012">MSILHIIASADPADGGPIEAIRRQEEATGAGAPDAPLRELVTLDRPDAPFLADFPIPIHALGRPGAKKVTGWRHPFDRLRYSPDYVPWLRANIHRFDAVVVHGLWNYSVFAASRVLPGSGVPYFVFTHGMMDPYFRRQYPLKHVAKQALWLGAEGRLLEGASSVFFTCEEERRLARTSFFGHRYRETVVGFGTAEPPAADPTDGAALEEAVSGLDGSPFLLFLSRIHPKKGCDDLIAGFARVAGMRPELKLVVAGPDATNWRPALEARAAAAGVAHRILWPGPLYDQAKWAAMRAAEAFILPSHQENFGIAVAEALACATPVLITDQVNIWREIDEAGAGFITSDDVGGVARVLRRWFALDEAKRAEMRAAARHLFIDRFSVAETAPQLLRTMAAMAGHARI</sequence>
<accession>A0ABY7TNM1</accession>
<organism evidence="5 6">
    <name type="scientific">Sphingomonas naphthae</name>
    <dbReference type="NCBI Taxonomy" id="1813468"/>
    <lineage>
        <taxon>Bacteria</taxon>
        <taxon>Pseudomonadati</taxon>
        <taxon>Pseudomonadota</taxon>
        <taxon>Alphaproteobacteria</taxon>
        <taxon>Sphingomonadales</taxon>
        <taxon>Sphingomonadaceae</taxon>
        <taxon>Sphingomonas</taxon>
    </lineage>
</organism>
<dbReference type="Gene3D" id="3.40.50.2000">
    <property type="entry name" value="Glycogen Phosphorylase B"/>
    <property type="match status" value="2"/>
</dbReference>
<evidence type="ECO:0000256" key="1">
    <source>
        <dbReference type="ARBA" id="ARBA00022676"/>
    </source>
</evidence>
<keyword evidence="6" id="KW-1185">Reference proteome</keyword>
<evidence type="ECO:0000259" key="3">
    <source>
        <dbReference type="Pfam" id="PF00534"/>
    </source>
</evidence>
<dbReference type="InterPro" id="IPR028098">
    <property type="entry name" value="Glyco_trans_4-like_N"/>
</dbReference>
<evidence type="ECO:0000313" key="5">
    <source>
        <dbReference type="EMBL" id="WCT73449.1"/>
    </source>
</evidence>
<keyword evidence="2 5" id="KW-0808">Transferase</keyword>